<proteinExistence type="predicted"/>
<dbReference type="InterPro" id="IPR007452">
    <property type="entry name" value="TamB_C"/>
</dbReference>
<evidence type="ECO:0000313" key="7">
    <source>
        <dbReference type="Proteomes" id="UP000306416"/>
    </source>
</evidence>
<keyword evidence="3" id="KW-1133">Transmembrane helix</keyword>
<keyword evidence="7" id="KW-1185">Reference proteome</keyword>
<dbReference type="Proteomes" id="UP000306416">
    <property type="component" value="Unassembled WGS sequence"/>
</dbReference>
<organism evidence="6 7">
    <name type="scientific">Geomonas terrae</name>
    <dbReference type="NCBI Taxonomy" id="2562681"/>
    <lineage>
        <taxon>Bacteria</taxon>
        <taxon>Pseudomonadati</taxon>
        <taxon>Thermodesulfobacteriota</taxon>
        <taxon>Desulfuromonadia</taxon>
        <taxon>Geobacterales</taxon>
        <taxon>Geobacteraceae</taxon>
        <taxon>Geomonas</taxon>
    </lineage>
</organism>
<reference evidence="6 7" key="1">
    <citation type="submission" date="2019-04" db="EMBL/GenBank/DDBJ databases">
        <title>Geobacter oryzae sp. nov., ferric-reducing bacteria isolated from paddy soil.</title>
        <authorList>
            <person name="Xu Z."/>
            <person name="Masuda Y."/>
            <person name="Itoh H."/>
            <person name="Senoo K."/>
        </authorList>
    </citation>
    <scope>NUCLEOTIDE SEQUENCE [LARGE SCALE GENOMIC DNA]</scope>
    <source>
        <strain evidence="6 7">Red111</strain>
    </source>
</reference>
<feature type="domain" description="Translocation and assembly module TamB C-terminal" evidence="5">
    <location>
        <begin position="1121"/>
        <end position="1480"/>
    </location>
</feature>
<comment type="caution">
    <text evidence="6">The sequence shown here is derived from an EMBL/GenBank/DDBJ whole genome shotgun (WGS) entry which is preliminary data.</text>
</comment>
<keyword evidence="2" id="KW-0812">Transmembrane</keyword>
<keyword evidence="4" id="KW-0472">Membrane</keyword>
<dbReference type="PANTHER" id="PTHR36985:SF1">
    <property type="entry name" value="TRANSLOCATION AND ASSEMBLY MODULE SUBUNIT TAMB"/>
    <property type="match status" value="1"/>
</dbReference>
<accession>A0A4S1CCX8</accession>
<evidence type="ECO:0000259" key="5">
    <source>
        <dbReference type="Pfam" id="PF04357"/>
    </source>
</evidence>
<evidence type="ECO:0000313" key="6">
    <source>
        <dbReference type="EMBL" id="TGU71257.1"/>
    </source>
</evidence>
<evidence type="ECO:0000256" key="2">
    <source>
        <dbReference type="ARBA" id="ARBA00022692"/>
    </source>
</evidence>
<evidence type="ECO:0000256" key="1">
    <source>
        <dbReference type="ARBA" id="ARBA00004167"/>
    </source>
</evidence>
<comment type="subcellular location">
    <subcellularLocation>
        <location evidence="1">Membrane</location>
        <topology evidence="1">Single-pass membrane protein</topology>
    </subcellularLocation>
</comment>
<name>A0A4S1CCX8_9BACT</name>
<dbReference type="Pfam" id="PF04357">
    <property type="entry name" value="TamB"/>
    <property type="match status" value="1"/>
</dbReference>
<sequence>MKRVALYIAAPAVGLSLLLAGGAAWLVYTSSGARFALVTIAGIGGKASVQKVEGRLRDRLLVKGLRLSRRNLVVEVERLELSWEPEQLFRGELLVHDIGVSSVRIQDDTPLSAKAPDLSWPQPSAILRRLDARVERISVKGVRYRHLQSEPFVLKELAAGMTLKDGLLTLSAGSLSLENGKATGFVEAGLRQPSLRLDLQLAPATPVADLDAVSVKARLVPGRAPEQLAGPVELEGKRGGTRRLEVNAELGVTGTGFNFRSLRLVRPGRPGTLTGNGSMTLTASEPLFALALAADHLDLSKELDRPSVLNGTLSFSGTPSAYAGTFALSNKGTGWENMGLAANYRGGKSGVRLAPLSGNWLEGSVRGALDVDWSRGWKVAGNLSGRGLDPSRLAAEWDGKVNLDITGSIGQAGDGPVSGALQAHLLQSRLKGRELSGELEGGFQGARLAVKRLLLAGRGFRFSGHGEVDRRFDFAADVSDISSLLPGSAGALKTDGWLRWRDGMLSGAAEGTGRNLAAGGATAGAVQLSATLDEGKEHPVKLSGTASALSAAGVRIDTASFALAGTEARHTLEARLASRGATADFLASGGYADGTWRGELARLTGNDGVGPFALAAPAHLVVGNGRFSTTPLVLNGAPGERVELSGSMGRDRSGKLVGVWERLNLARANAWLAGGEVAGESSGNLELALSPAGGLTVTARAEAAGSFAREGKRVAFERLQATLDGGRSGIAAAVDLALEKGGGTARLGFRSDRPARLALPDRGEISLLLTNLDLALLRPFLATETTLDGRLNAEAHGRLLPGGKLDVEGNTALTGGAFKWRDKGDQFDASIDRAGLSFRWLNAAAAGKRGGELVLHGRAEATGEYRSEGEKLIGSQFTIAVDADKSGTKGEAQLWLDTGGSLTAALSSPSPAGTALPETGDVTVQWSGIKPALLRPWLPGALELQGELDGNAKGRLLPGRRLEAAGEALFTQGSATWQGTNGAASAGIRTARFTFDWRGDALTGALDLALAEYGQGKGEFRLPVPARLPVTPDQSGAVSGSFAGKLREHGFLTALFPGLVQESRGLIDADLKVGGVWGDPTVQGTLHLSDAGAYLPSAGITLTGVELSARLEKDMFLIERLRAVSGGGELVGNLKARLAGWEVRDFQGTLSGQRFQTVYLPELTMYTSPQLTFEGTGTRATLAGEIGIPEMLVSGPPVQKTVTPSEDVVFEGALPQAKQAAFPLHLEGRVKVTLGDKVRVEASGIDARLGGSMDLVLNGIDDIQSSGEIKVVEGRYRAYGMDLQIVRGRLYYVNDPVTRPTLDVLALRTVGDVKAGVTVGGSLKTPVVKLYSEPTMPEVDILAYMVLGHPMGESGEQGGMLATAAASLFSLGKSESLQEQIKDRLGLSTIGLERVDTSTTGRMGYKELPTTPGGVKQPTVGESLFTVGKYLTPKLYLSYGRSLITGQNLFRLRYDIFKRLQIETQSGSESGADLYYKMEFN</sequence>
<dbReference type="RefSeq" id="WP_135870693.1">
    <property type="nucleotide sequence ID" value="NZ_SRSC01000003.1"/>
</dbReference>
<dbReference type="GO" id="GO:0005886">
    <property type="term" value="C:plasma membrane"/>
    <property type="evidence" value="ECO:0007669"/>
    <property type="project" value="InterPro"/>
</dbReference>
<dbReference type="GO" id="GO:0009306">
    <property type="term" value="P:protein secretion"/>
    <property type="evidence" value="ECO:0007669"/>
    <property type="project" value="InterPro"/>
</dbReference>
<evidence type="ECO:0000256" key="3">
    <source>
        <dbReference type="ARBA" id="ARBA00022989"/>
    </source>
</evidence>
<evidence type="ECO:0000256" key="4">
    <source>
        <dbReference type="ARBA" id="ARBA00023136"/>
    </source>
</evidence>
<protein>
    <submittedName>
        <fullName evidence="6">DUF490 domain-containing protein</fullName>
    </submittedName>
</protein>
<dbReference type="EMBL" id="SRSC01000003">
    <property type="protein sequence ID" value="TGU71257.1"/>
    <property type="molecule type" value="Genomic_DNA"/>
</dbReference>
<gene>
    <name evidence="6" type="ORF">E4633_13010</name>
</gene>
<dbReference type="GO" id="GO:0097347">
    <property type="term" value="C:TAM protein secretion complex"/>
    <property type="evidence" value="ECO:0007669"/>
    <property type="project" value="TreeGrafter"/>
</dbReference>
<dbReference type="PANTHER" id="PTHR36985">
    <property type="entry name" value="TRANSLOCATION AND ASSEMBLY MODULE SUBUNIT TAMB"/>
    <property type="match status" value="1"/>
</dbReference>